<proteinExistence type="predicted"/>
<reference evidence="2" key="1">
    <citation type="journal article" date="2014" name="Nat. Genet.">
        <title>Genome of the human hookworm Necator americanus.</title>
        <authorList>
            <person name="Tang Y.T."/>
            <person name="Gao X."/>
            <person name="Rosa B.A."/>
            <person name="Abubucker S."/>
            <person name="Hallsworth-Pepin K."/>
            <person name="Martin J."/>
            <person name="Tyagi R."/>
            <person name="Heizer E."/>
            <person name="Zhang X."/>
            <person name="Bhonagiri-Palsikar V."/>
            <person name="Minx P."/>
            <person name="Warren W.C."/>
            <person name="Wang Q."/>
            <person name="Zhan B."/>
            <person name="Hotez P.J."/>
            <person name="Sternberg P.W."/>
            <person name="Dougall A."/>
            <person name="Gaze S.T."/>
            <person name="Mulvenna J."/>
            <person name="Sotillo J."/>
            <person name="Ranganathan S."/>
            <person name="Rabelo E.M."/>
            <person name="Wilson R.K."/>
            <person name="Felgner P.L."/>
            <person name="Bethony J."/>
            <person name="Hawdon J.M."/>
            <person name="Gasser R.B."/>
            <person name="Loukas A."/>
            <person name="Mitreva M."/>
        </authorList>
    </citation>
    <scope>NUCLEOTIDE SEQUENCE [LARGE SCALE GENOMIC DNA]</scope>
</reference>
<accession>W2TYW6</accession>
<gene>
    <name evidence="1" type="ORF">NECAME_16082</name>
</gene>
<sequence>MESVPKLRAQAQTLELEQCHGIPPRLHAPLVEVAHLRLAPLHLVFDAKLTQHLEERVIRNRVEMVVTLDGQTTEVEAGRHTAHAVVGLEDDGLAAVLDQLVGSAKTHWSRAEHGDAFSTHVSSEFQGDVAVGRIVERLVHGFGERRGANAEDAFPIDHLELIAGGQRLELIGRKRRVLVEHGVDLQQHIKEAVGNAYDRAACARRALDLPDDVDVIDALQAADIERLPLDARIDAADDDVAEVANVERLAHVPAAARNREHGHAVHEAREPAKVLAVEPAEHERRAQHDTIDARCHDDLFLFALGLRVPVVGHRVHYRRADMYGVGNAVLLDDVEHVARCHDVVAHERFVGRRTDLRLQHDYDVGALEVPGPLTGFRKIRIDRRDVRMNLAQDFEVGFVLVEHNEIGVSTRLEPGDQILSDQTGAARKNDASLIHALAID</sequence>
<evidence type="ECO:0000313" key="1">
    <source>
        <dbReference type="EMBL" id="ETN86849.1"/>
    </source>
</evidence>
<keyword evidence="2" id="KW-1185">Reference proteome</keyword>
<dbReference type="KEGG" id="nai:NECAME_16082"/>
<protein>
    <submittedName>
        <fullName evidence="1">Uncharacterized protein</fullName>
    </submittedName>
</protein>
<name>W2TYW6_NECAM</name>
<dbReference type="EMBL" id="KI657483">
    <property type="protein sequence ID" value="ETN86849.1"/>
    <property type="molecule type" value="Genomic_DNA"/>
</dbReference>
<organism evidence="1 2">
    <name type="scientific">Necator americanus</name>
    <name type="common">Human hookworm</name>
    <dbReference type="NCBI Taxonomy" id="51031"/>
    <lineage>
        <taxon>Eukaryota</taxon>
        <taxon>Metazoa</taxon>
        <taxon>Ecdysozoa</taxon>
        <taxon>Nematoda</taxon>
        <taxon>Chromadorea</taxon>
        <taxon>Rhabditida</taxon>
        <taxon>Rhabditina</taxon>
        <taxon>Rhabditomorpha</taxon>
        <taxon>Strongyloidea</taxon>
        <taxon>Ancylostomatidae</taxon>
        <taxon>Bunostominae</taxon>
        <taxon>Necator</taxon>
    </lineage>
</organism>
<dbReference type="AlphaFoldDB" id="W2TYW6"/>
<dbReference type="Proteomes" id="UP000053676">
    <property type="component" value="Unassembled WGS sequence"/>
</dbReference>
<evidence type="ECO:0000313" key="2">
    <source>
        <dbReference type="Proteomes" id="UP000053676"/>
    </source>
</evidence>